<evidence type="ECO:0000256" key="1">
    <source>
        <dbReference type="ARBA" id="ARBA00004127"/>
    </source>
</evidence>
<dbReference type="STRING" id="67344.SAMN05216505_102570"/>
<reference evidence="9" key="1">
    <citation type="submission" date="2016-10" db="EMBL/GenBank/DDBJ databases">
        <authorList>
            <person name="Varghese N."/>
            <person name="Submissions S."/>
        </authorList>
    </citation>
    <scope>NUCLEOTIDE SEQUENCE [LARGE SCALE GENOMIC DNA]</scope>
    <source>
        <strain evidence="9">CGMCC 4.3504</strain>
    </source>
</reference>
<dbReference type="NCBIfam" id="TIGR04033">
    <property type="entry name" value="export_SdpB"/>
    <property type="match status" value="1"/>
</dbReference>
<keyword evidence="2 6" id="KW-0812">Transmembrane</keyword>
<evidence type="ECO:0000259" key="7">
    <source>
        <dbReference type="SMART" id="SM00752"/>
    </source>
</evidence>
<feature type="transmembrane region" description="Helical" evidence="6">
    <location>
        <begin position="252"/>
        <end position="283"/>
    </location>
</feature>
<feature type="transmembrane region" description="Helical" evidence="6">
    <location>
        <begin position="121"/>
        <end position="140"/>
    </location>
</feature>
<dbReference type="GO" id="GO:0012505">
    <property type="term" value="C:endomembrane system"/>
    <property type="evidence" value="ECO:0007669"/>
    <property type="project" value="UniProtKB-SubCell"/>
</dbReference>
<dbReference type="InterPro" id="IPR011020">
    <property type="entry name" value="HTTM-like"/>
</dbReference>
<dbReference type="Proteomes" id="UP000182100">
    <property type="component" value="Unassembled WGS sequence"/>
</dbReference>
<dbReference type="PANTHER" id="PTHR39535:SF2">
    <property type="entry name" value="HTTM DOMAIN-CONTAINING PROTEIN"/>
    <property type="match status" value="1"/>
</dbReference>
<evidence type="ECO:0000313" key="8">
    <source>
        <dbReference type="EMBL" id="SDC55557.1"/>
    </source>
</evidence>
<dbReference type="InterPro" id="IPR052964">
    <property type="entry name" value="Sporulation_signal_mat"/>
</dbReference>
<feature type="compositionally biased region" description="Basic and acidic residues" evidence="5">
    <location>
        <begin position="321"/>
        <end position="332"/>
    </location>
</feature>
<dbReference type="EMBL" id="FMZK01000002">
    <property type="protein sequence ID" value="SDC55557.1"/>
    <property type="molecule type" value="Genomic_DNA"/>
</dbReference>
<feature type="region of interest" description="Disordered" evidence="5">
    <location>
        <begin position="304"/>
        <end position="332"/>
    </location>
</feature>
<gene>
    <name evidence="8" type="ORF">SAMN05216505_102570</name>
</gene>
<evidence type="ECO:0000256" key="5">
    <source>
        <dbReference type="SAM" id="MobiDB-lite"/>
    </source>
</evidence>
<evidence type="ECO:0000256" key="6">
    <source>
        <dbReference type="SAM" id="Phobius"/>
    </source>
</evidence>
<sequence>MLTKKVVASMERALWRFPAESRALGVGRSTIALAQASIMIFTPASYLFVPVGADETRIDCSTSAQAVSLYCLADSADRQLLNLLVLASLLVVASGILPRYTTVLHFWTSLSIGQSISLPDGGDAVAQVVTFFLILACANDKRTWHWQKPDDREGKGSVRQGIAWAGWWGVRLQVAYIYLNSAVAKLPVDQWAEGSATYYVARMENFGAGGLFADLFRWATSITLIALLSAWGTILGESLIAFLLLRRGSRQALAAAVSTCLHLLIILQLGIVSFGFIMVGAVICAASRGIDAHAPRWRDALARARGSAPGGHPAAPADPEPAGRTDAVKIGA</sequence>
<evidence type="ECO:0000256" key="4">
    <source>
        <dbReference type="ARBA" id="ARBA00023136"/>
    </source>
</evidence>
<evidence type="ECO:0000256" key="3">
    <source>
        <dbReference type="ARBA" id="ARBA00022989"/>
    </source>
</evidence>
<feature type="compositionally biased region" description="Low complexity" evidence="5">
    <location>
        <begin position="304"/>
        <end position="320"/>
    </location>
</feature>
<keyword evidence="4 6" id="KW-0472">Membrane</keyword>
<feature type="domain" description="HTTM-like" evidence="7">
    <location>
        <begin position="16"/>
        <end position="288"/>
    </location>
</feature>
<protein>
    <submittedName>
        <fullName evidence="8">Antimicrobial peptide system protein, SdpB family</fullName>
    </submittedName>
</protein>
<comment type="subcellular location">
    <subcellularLocation>
        <location evidence="1">Endomembrane system</location>
        <topology evidence="1">Multi-pass membrane protein</topology>
    </subcellularLocation>
</comment>
<keyword evidence="9" id="KW-1185">Reference proteome</keyword>
<evidence type="ECO:0000256" key="2">
    <source>
        <dbReference type="ARBA" id="ARBA00022692"/>
    </source>
</evidence>
<dbReference type="SMART" id="SM00752">
    <property type="entry name" value="HTTM"/>
    <property type="match status" value="1"/>
</dbReference>
<dbReference type="RefSeq" id="WP_139058380.1">
    <property type="nucleotide sequence ID" value="NZ_FMZK01000002.1"/>
</dbReference>
<feature type="transmembrane region" description="Helical" evidence="6">
    <location>
        <begin position="80"/>
        <end position="101"/>
    </location>
</feature>
<dbReference type="AlphaFoldDB" id="A0A1G6MJZ9"/>
<proteinExistence type="predicted"/>
<dbReference type="InterPro" id="IPR023894">
    <property type="entry name" value="Sporulation_SdpB"/>
</dbReference>
<name>A0A1G6MJZ9_9ACTN</name>
<keyword evidence="3 6" id="KW-1133">Transmembrane helix</keyword>
<dbReference type="PANTHER" id="PTHR39535">
    <property type="entry name" value="SPORULATION-DELAYING PROTEIN SDPB"/>
    <property type="match status" value="1"/>
</dbReference>
<evidence type="ECO:0000313" key="9">
    <source>
        <dbReference type="Proteomes" id="UP000182100"/>
    </source>
</evidence>
<feature type="transmembrane region" description="Helical" evidence="6">
    <location>
        <begin position="222"/>
        <end position="245"/>
    </location>
</feature>
<organism evidence="8 9">
    <name type="scientific">Streptomyces prasinopilosus</name>
    <dbReference type="NCBI Taxonomy" id="67344"/>
    <lineage>
        <taxon>Bacteria</taxon>
        <taxon>Bacillati</taxon>
        <taxon>Actinomycetota</taxon>
        <taxon>Actinomycetes</taxon>
        <taxon>Kitasatosporales</taxon>
        <taxon>Streptomycetaceae</taxon>
        <taxon>Streptomyces</taxon>
    </lineage>
</organism>
<accession>A0A1G6MJZ9</accession>